<dbReference type="EMBL" id="FWFK01000001">
    <property type="protein sequence ID" value="SLN15977.1"/>
    <property type="molecule type" value="Genomic_DNA"/>
</dbReference>
<feature type="domain" description="Helix-turn-helix" evidence="2">
    <location>
        <begin position="10"/>
        <end position="58"/>
    </location>
</feature>
<dbReference type="Pfam" id="PF12728">
    <property type="entry name" value="HTH_17"/>
    <property type="match status" value="1"/>
</dbReference>
<dbReference type="PANTHER" id="PTHR38431:SF1">
    <property type="entry name" value="BLL2305 PROTEIN"/>
    <property type="match status" value="1"/>
</dbReference>
<reference evidence="3 4" key="1">
    <citation type="submission" date="2017-03" db="EMBL/GenBank/DDBJ databases">
        <authorList>
            <person name="Afonso C.L."/>
            <person name="Miller P.J."/>
            <person name="Scott M.A."/>
            <person name="Spackman E."/>
            <person name="Goraichik I."/>
            <person name="Dimitrov K.M."/>
            <person name="Suarez D.L."/>
            <person name="Swayne D.E."/>
        </authorList>
    </citation>
    <scope>NUCLEOTIDE SEQUENCE [LARGE SCALE GENOMIC DNA]</scope>
    <source>
        <strain evidence="3 4">CECT 8625</strain>
    </source>
</reference>
<evidence type="ECO:0000313" key="3">
    <source>
        <dbReference type="EMBL" id="SLN15977.1"/>
    </source>
</evidence>
<protein>
    <submittedName>
        <fullName evidence="3">PBP superfamily domain protein</fullName>
    </submittedName>
</protein>
<proteinExistence type="predicted"/>
<name>A0A1X6YAZ5_9RHOB</name>
<evidence type="ECO:0000259" key="1">
    <source>
        <dbReference type="Pfam" id="PF12727"/>
    </source>
</evidence>
<evidence type="ECO:0000313" key="4">
    <source>
        <dbReference type="Proteomes" id="UP000193570"/>
    </source>
</evidence>
<dbReference type="Pfam" id="PF12727">
    <property type="entry name" value="PBP_like"/>
    <property type="match status" value="1"/>
</dbReference>
<dbReference type="AlphaFoldDB" id="A0A1X6YAZ5"/>
<dbReference type="SUPFAM" id="SSF53850">
    <property type="entry name" value="Periplasmic binding protein-like II"/>
    <property type="match status" value="1"/>
</dbReference>
<dbReference type="OrthoDB" id="9805928at2"/>
<keyword evidence="4" id="KW-1185">Reference proteome</keyword>
<dbReference type="NCBIfam" id="TIGR01764">
    <property type="entry name" value="excise"/>
    <property type="match status" value="1"/>
</dbReference>
<organism evidence="3 4">
    <name type="scientific">Roseivivax jejudonensis</name>
    <dbReference type="NCBI Taxonomy" id="1529041"/>
    <lineage>
        <taxon>Bacteria</taxon>
        <taxon>Pseudomonadati</taxon>
        <taxon>Pseudomonadota</taxon>
        <taxon>Alphaproteobacteria</taxon>
        <taxon>Rhodobacterales</taxon>
        <taxon>Roseobacteraceae</taxon>
        <taxon>Roseivivax</taxon>
    </lineage>
</organism>
<sequence length="292" mass="30902">MTALAPDPEFLTVRELAELLRIKERKVYDLAASGEVPCTKVTGKLLFPARDVRAWIAAGAIGGSDSGAAQSPRPSVFLGSHDPLLDWALRQARTGLATYFESSGDGLTRFAAREGVATGLHVFEDGAWNVAAAQRAGGAAVLLAFATRRRGLVTLPGADIAGLADLRGRRFAPRQPGSGTESVFAHLLTEAEIPADAIDTADPTRSEGDAVTAIQQGTAEATFGLEALAVAHGLAFVPLIEERFDLLVDRAAYFDPPLQALFNFCRTGAFREHAARLGGYDVSDAGTVRWNG</sequence>
<dbReference type="InterPro" id="IPR041657">
    <property type="entry name" value="HTH_17"/>
</dbReference>
<dbReference type="Proteomes" id="UP000193570">
    <property type="component" value="Unassembled WGS sequence"/>
</dbReference>
<dbReference type="GO" id="GO:0003677">
    <property type="term" value="F:DNA binding"/>
    <property type="evidence" value="ECO:0007669"/>
    <property type="project" value="InterPro"/>
</dbReference>
<gene>
    <name evidence="3" type="ORF">ROJ8625_00525</name>
</gene>
<dbReference type="InterPro" id="IPR024370">
    <property type="entry name" value="PBP_domain"/>
</dbReference>
<accession>A0A1X6YAZ5</accession>
<evidence type="ECO:0000259" key="2">
    <source>
        <dbReference type="Pfam" id="PF12728"/>
    </source>
</evidence>
<dbReference type="Gene3D" id="3.40.190.10">
    <property type="entry name" value="Periplasmic binding protein-like II"/>
    <property type="match status" value="1"/>
</dbReference>
<feature type="domain" description="PBP" evidence="1">
    <location>
        <begin position="92"/>
        <end position="265"/>
    </location>
</feature>
<dbReference type="InterPro" id="IPR010093">
    <property type="entry name" value="SinI_DNA-bd"/>
</dbReference>
<dbReference type="PANTHER" id="PTHR38431">
    <property type="entry name" value="BLL2305 PROTEIN"/>
    <property type="match status" value="1"/>
</dbReference>
<dbReference type="RefSeq" id="WP_085790271.1">
    <property type="nucleotide sequence ID" value="NZ_FWFK01000001.1"/>
</dbReference>